<organism evidence="4 5">
    <name type="scientific">Comamonas thiooxydans</name>
    <dbReference type="NCBI Taxonomy" id="363952"/>
    <lineage>
        <taxon>Bacteria</taxon>
        <taxon>Pseudomonadati</taxon>
        <taxon>Pseudomonadota</taxon>
        <taxon>Betaproteobacteria</taxon>
        <taxon>Burkholderiales</taxon>
        <taxon>Comamonadaceae</taxon>
        <taxon>Comamonas</taxon>
    </lineage>
</organism>
<evidence type="ECO:0000313" key="4">
    <source>
        <dbReference type="EMBL" id="MDH1337592.1"/>
    </source>
</evidence>
<dbReference type="PANTHER" id="PTHR43649:SF12">
    <property type="entry name" value="DIACETYLCHITOBIOSE BINDING PROTEIN DASA"/>
    <property type="match status" value="1"/>
</dbReference>
<proteinExistence type="inferred from homology"/>
<dbReference type="AlphaFoldDB" id="A0AA42TS06"/>
<dbReference type="EMBL" id="JAOCEK010000051">
    <property type="protein sequence ID" value="MDH1337592.1"/>
    <property type="molecule type" value="Genomic_DNA"/>
</dbReference>
<dbReference type="GO" id="GO:0042597">
    <property type="term" value="C:periplasmic space"/>
    <property type="evidence" value="ECO:0007669"/>
    <property type="project" value="UniProtKB-SubCell"/>
</dbReference>
<evidence type="ECO:0000313" key="5">
    <source>
        <dbReference type="Proteomes" id="UP001161065"/>
    </source>
</evidence>
<dbReference type="CDD" id="cd14748">
    <property type="entry name" value="PBP2_UgpB"/>
    <property type="match status" value="1"/>
</dbReference>
<keyword evidence="3" id="KW-0732">Signal</keyword>
<evidence type="ECO:0000256" key="2">
    <source>
        <dbReference type="ARBA" id="ARBA00008520"/>
    </source>
</evidence>
<comment type="similarity">
    <text evidence="2">Belongs to the bacterial solute-binding protein 1 family.</text>
</comment>
<dbReference type="Pfam" id="PF13416">
    <property type="entry name" value="SBP_bac_8"/>
    <property type="match status" value="1"/>
</dbReference>
<gene>
    <name evidence="4" type="ORF">N5D63_26045</name>
</gene>
<dbReference type="InterPro" id="IPR050490">
    <property type="entry name" value="Bact_solute-bd_prot1"/>
</dbReference>
<accession>A0AA42TS06</accession>
<feature type="signal peptide" evidence="3">
    <location>
        <begin position="1"/>
        <end position="22"/>
    </location>
</feature>
<comment type="subcellular location">
    <subcellularLocation>
        <location evidence="1">Periplasm</location>
    </subcellularLocation>
</comment>
<dbReference type="PANTHER" id="PTHR43649">
    <property type="entry name" value="ARABINOSE-BINDING PROTEIN-RELATED"/>
    <property type="match status" value="1"/>
</dbReference>
<protein>
    <submittedName>
        <fullName evidence="4">ABC transporter substrate-binding protein</fullName>
    </submittedName>
</protein>
<evidence type="ECO:0000256" key="3">
    <source>
        <dbReference type="SAM" id="SignalP"/>
    </source>
</evidence>
<comment type="caution">
    <text evidence="4">The sequence shown here is derived from an EMBL/GenBank/DDBJ whole genome shotgun (WGS) entry which is preliminary data.</text>
</comment>
<name>A0AA42TS06_9BURK</name>
<dbReference type="RefSeq" id="WP_029158307.1">
    <property type="nucleotide sequence ID" value="NZ_JAOCEK010000051.1"/>
</dbReference>
<feature type="chain" id="PRO_5041275398" evidence="3">
    <location>
        <begin position="23"/>
        <end position="419"/>
    </location>
</feature>
<dbReference type="InterPro" id="IPR006059">
    <property type="entry name" value="SBP"/>
</dbReference>
<dbReference type="SUPFAM" id="SSF53850">
    <property type="entry name" value="Periplasmic binding protein-like II"/>
    <property type="match status" value="1"/>
</dbReference>
<sequence>MMKLKFIAAVTTVLCTMGAAHAAKIELVVDYVYPEMFNETQEVIAKKFNEKFPDYSVKFRAPTPDYEVAAQQALRHAVTKQLADVSFQGLNRQRIFVDRGIAVDLKPFIQAEKNWDKSGYSASLMELGQIQGKQVGIGFALSTPIVYYNMDLVNKAGTTVDQLPKTWDDIIKLGEASRKASPQTGGIYFDWGITGNWLWQALLFADGGKILDSTEKKVAFDDAKGLKAMNTMSSMVQNGTMANISYKEAAQMFAAGKLAVLSSSTSRLGVMEKQIGDRFKLVTGMFPVTTKGGKVPAGGNVAMMFAKDPERQKAAWEFIKFATGPEGATVMTKNTGYFPANTLPIDDPKALKGYYESNPNQYTAVKQIPWLTGWYAFPGQNGLKITDVIDDHVQTVFDRSKQPADALKAMSADVQKLLD</sequence>
<dbReference type="Proteomes" id="UP001161065">
    <property type="component" value="Unassembled WGS sequence"/>
</dbReference>
<dbReference type="Gene3D" id="3.40.190.10">
    <property type="entry name" value="Periplasmic binding protein-like II"/>
    <property type="match status" value="2"/>
</dbReference>
<reference evidence="4" key="1">
    <citation type="submission" date="2022-09" db="EMBL/GenBank/DDBJ databases">
        <title>Intensive care unit water sources are persistently colonized with multi-drug resistant bacteria and are the site of extensive horizontal gene transfer of antibiotic resistance genes.</title>
        <authorList>
            <person name="Diorio-Toth L."/>
        </authorList>
    </citation>
    <scope>NUCLEOTIDE SEQUENCE</scope>
    <source>
        <strain evidence="4">GD03832</strain>
    </source>
</reference>
<evidence type="ECO:0000256" key="1">
    <source>
        <dbReference type="ARBA" id="ARBA00004418"/>
    </source>
</evidence>